<gene>
    <name evidence="1" type="primary">g10941</name>
    <name evidence="1" type="ORF">NpPPO83_00010941</name>
</gene>
<protein>
    <submittedName>
        <fullName evidence="1">Uncharacterized protein</fullName>
    </submittedName>
</protein>
<name>A0ACB5SCE0_9PEZI</name>
<dbReference type="Proteomes" id="UP001165186">
    <property type="component" value="Unassembled WGS sequence"/>
</dbReference>
<organism evidence="1 2">
    <name type="scientific">Neofusicoccum parvum</name>
    <dbReference type="NCBI Taxonomy" id="310453"/>
    <lineage>
        <taxon>Eukaryota</taxon>
        <taxon>Fungi</taxon>
        <taxon>Dikarya</taxon>
        <taxon>Ascomycota</taxon>
        <taxon>Pezizomycotina</taxon>
        <taxon>Dothideomycetes</taxon>
        <taxon>Dothideomycetes incertae sedis</taxon>
        <taxon>Botryosphaeriales</taxon>
        <taxon>Botryosphaeriaceae</taxon>
        <taxon>Neofusicoccum</taxon>
    </lineage>
</organism>
<accession>A0ACB5SCE0</accession>
<keyword evidence="2" id="KW-1185">Reference proteome</keyword>
<dbReference type="EMBL" id="BSXG01000069">
    <property type="protein sequence ID" value="GME34762.1"/>
    <property type="molecule type" value="Genomic_DNA"/>
</dbReference>
<comment type="caution">
    <text evidence="1">The sequence shown here is derived from an EMBL/GenBank/DDBJ whole genome shotgun (WGS) entry which is preliminary data.</text>
</comment>
<evidence type="ECO:0000313" key="1">
    <source>
        <dbReference type="EMBL" id="GME34762.1"/>
    </source>
</evidence>
<sequence>MASSSYDIHHDFTLEALLNPQPTIGGRLLHLLEGDDLATQLLSDLCCLRPDLFLLAAPTVGSLTAEGFLSTVEEFLSTVPELDIDADGLDLHHTLQLMPEPARLELPEGEANRPAWEQGVTTGDLEEGLQDAHDFEHAMAATNDTEDALLECLARTDDRDLEPLPSIEEFDDVELFFDIERYERSTTGASPDVSEETVVLSESGSSPSTADDSSCSTSFTCTDNGGDEGPENG</sequence>
<evidence type="ECO:0000313" key="2">
    <source>
        <dbReference type="Proteomes" id="UP001165186"/>
    </source>
</evidence>
<reference evidence="1" key="1">
    <citation type="submission" date="2024-09" db="EMBL/GenBank/DDBJ databases">
        <title>Draft Genome Sequences of Neofusicoccum parvum.</title>
        <authorList>
            <person name="Ashida A."/>
            <person name="Camagna M."/>
            <person name="Tanaka A."/>
            <person name="Takemoto D."/>
        </authorList>
    </citation>
    <scope>NUCLEOTIDE SEQUENCE</scope>
    <source>
        <strain evidence="1">PPO83</strain>
    </source>
</reference>
<proteinExistence type="predicted"/>